<dbReference type="InterPro" id="IPR004385">
    <property type="entry name" value="NDP_pyrophosphatase"/>
</dbReference>
<accession>A0A0H5R9E9</accession>
<feature type="non-terminal residue" evidence="4">
    <location>
        <position position="1"/>
    </location>
</feature>
<evidence type="ECO:0000256" key="2">
    <source>
        <dbReference type="ARBA" id="ARBA00022801"/>
    </source>
</evidence>
<keyword evidence="2" id="KW-0378">Hydrolase</keyword>
<dbReference type="AlphaFoldDB" id="A0A0H5R9E9"/>
<dbReference type="EMBL" id="HACM01009964">
    <property type="protein sequence ID" value="CRZ10406.1"/>
    <property type="molecule type" value="Transcribed_RNA"/>
</dbReference>
<proteinExistence type="predicted"/>
<sequence length="234" mass="26143">VPFYVCHNGELAIIPTKPISRPGMTMPTGPIRNWSMSPLIAPSAYVRAYRAEYLDTRDDVAKVWDLVISHDAVCILVHNLDTDALLLVKQFRPPVYASAIQRKSDSNLNDGFTYELCAGILDKSHLDVIETAREEIIEELGFDIPSSSIRPITTYHNSTGILGSVSHLLFAEVREMNRVGNGGGIDTEQIEIVSIPVSEAQSWMMDDSRARTAGLLYAFMWFFNVQKASRDRPL</sequence>
<dbReference type="SUPFAM" id="SSF55811">
    <property type="entry name" value="Nudix"/>
    <property type="match status" value="1"/>
</dbReference>
<reference evidence="4" key="1">
    <citation type="submission" date="2015-04" db="EMBL/GenBank/DDBJ databases">
        <title>The genome sequence of the plant pathogenic Rhizarian Plasmodiophora brassicae reveals insights in its biotrophic life cycle and the origin of chitin synthesis.</title>
        <authorList>
            <person name="Schwelm A."/>
            <person name="Fogelqvist J."/>
            <person name="Knaust A."/>
            <person name="Julke S."/>
            <person name="Lilja T."/>
            <person name="Dhandapani V."/>
            <person name="Bonilla-Rosso G."/>
            <person name="Karlsson M."/>
            <person name="Shevchenko A."/>
            <person name="Choi S.R."/>
            <person name="Kim H.G."/>
            <person name="Park J.Y."/>
            <person name="Lim Y.P."/>
            <person name="Ludwig-Muller J."/>
            <person name="Dixelius C."/>
        </authorList>
    </citation>
    <scope>NUCLEOTIDE SEQUENCE</scope>
    <source>
        <tissue evidence="4">Potato root galls</tissue>
    </source>
</reference>
<evidence type="ECO:0000256" key="1">
    <source>
        <dbReference type="ARBA" id="ARBA00001946"/>
    </source>
</evidence>
<feature type="domain" description="Nudix hydrolase" evidence="3">
    <location>
        <begin position="68"/>
        <end position="217"/>
    </location>
</feature>
<name>A0A0H5R9E9_9EUKA</name>
<dbReference type="Gene3D" id="3.90.79.10">
    <property type="entry name" value="Nucleoside Triphosphate Pyrophosphohydrolase"/>
    <property type="match status" value="1"/>
</dbReference>
<dbReference type="PANTHER" id="PTHR11839:SF15">
    <property type="entry name" value="URIDINE DIPHOSPHATE GLUCOSE PYROPHOSPHATASE NUDT14"/>
    <property type="match status" value="1"/>
</dbReference>
<evidence type="ECO:0000313" key="4">
    <source>
        <dbReference type="EMBL" id="CRZ10406.1"/>
    </source>
</evidence>
<dbReference type="PROSITE" id="PS51462">
    <property type="entry name" value="NUDIX"/>
    <property type="match status" value="1"/>
</dbReference>
<dbReference type="GO" id="GO:0016818">
    <property type="term" value="F:hydrolase activity, acting on acid anhydrides, in phosphorus-containing anhydrides"/>
    <property type="evidence" value="ECO:0007669"/>
    <property type="project" value="InterPro"/>
</dbReference>
<dbReference type="InterPro" id="IPR000086">
    <property type="entry name" value="NUDIX_hydrolase_dom"/>
</dbReference>
<comment type="cofactor">
    <cofactor evidence="1">
        <name>Mg(2+)</name>
        <dbReference type="ChEBI" id="CHEBI:18420"/>
    </cofactor>
</comment>
<dbReference type="PANTHER" id="PTHR11839">
    <property type="entry name" value="UDP/ADP-SUGAR PYROPHOSPHATASE"/>
    <property type="match status" value="1"/>
</dbReference>
<dbReference type="InterPro" id="IPR015797">
    <property type="entry name" value="NUDIX_hydrolase-like_dom_sf"/>
</dbReference>
<evidence type="ECO:0000259" key="3">
    <source>
        <dbReference type="PROSITE" id="PS51462"/>
    </source>
</evidence>
<dbReference type="GO" id="GO:0019693">
    <property type="term" value="P:ribose phosphate metabolic process"/>
    <property type="evidence" value="ECO:0007669"/>
    <property type="project" value="TreeGrafter"/>
</dbReference>
<dbReference type="NCBIfam" id="TIGR00052">
    <property type="entry name" value="nudix-type nucleoside diphosphatase, YffH/AdpP family"/>
    <property type="match status" value="1"/>
</dbReference>
<protein>
    <recommendedName>
        <fullName evidence="3">Nudix hydrolase domain-containing protein</fullName>
    </recommendedName>
</protein>
<dbReference type="GO" id="GO:0046872">
    <property type="term" value="F:metal ion binding"/>
    <property type="evidence" value="ECO:0007669"/>
    <property type="project" value="InterPro"/>
</dbReference>
<dbReference type="GO" id="GO:0006753">
    <property type="term" value="P:nucleoside phosphate metabolic process"/>
    <property type="evidence" value="ECO:0007669"/>
    <property type="project" value="TreeGrafter"/>
</dbReference>
<organism evidence="4">
    <name type="scientific">Spongospora subterranea</name>
    <dbReference type="NCBI Taxonomy" id="70186"/>
    <lineage>
        <taxon>Eukaryota</taxon>
        <taxon>Sar</taxon>
        <taxon>Rhizaria</taxon>
        <taxon>Endomyxa</taxon>
        <taxon>Phytomyxea</taxon>
        <taxon>Plasmodiophorida</taxon>
        <taxon>Plasmodiophoridae</taxon>
        <taxon>Spongospora</taxon>
    </lineage>
</organism>
<dbReference type="CDD" id="cd18887">
    <property type="entry name" value="NUDIX_UGPPase_Nudt14"/>
    <property type="match status" value="1"/>
</dbReference>